<evidence type="ECO:0000313" key="2">
    <source>
        <dbReference type="Proteomes" id="UP000789860"/>
    </source>
</evidence>
<proteinExistence type="predicted"/>
<sequence length="114" mass="13035">MPNFEIKDVILENKYVPSPYTSKVIANKISKSIEAWNLGHRITSITTDNGLNMVVAFLLLNQKDRCDEIKHLPCIAYTLQLAIRKGLASAEILVVHTRRLIQFFQSPKQIEKLE</sequence>
<dbReference type="EMBL" id="CAJVPM010001723">
    <property type="protein sequence ID" value="CAG8472347.1"/>
    <property type="molecule type" value="Genomic_DNA"/>
</dbReference>
<name>A0ACA9KGD4_9GLOM</name>
<keyword evidence="2" id="KW-1185">Reference proteome</keyword>
<gene>
    <name evidence="1" type="ORF">SCALOS_LOCUS2081</name>
</gene>
<comment type="caution">
    <text evidence="1">The sequence shown here is derived from an EMBL/GenBank/DDBJ whole genome shotgun (WGS) entry which is preliminary data.</text>
</comment>
<reference evidence="1" key="1">
    <citation type="submission" date="2021-06" db="EMBL/GenBank/DDBJ databases">
        <authorList>
            <person name="Kallberg Y."/>
            <person name="Tangrot J."/>
            <person name="Rosling A."/>
        </authorList>
    </citation>
    <scope>NUCLEOTIDE SEQUENCE</scope>
    <source>
        <strain evidence="1">AU212A</strain>
    </source>
</reference>
<organism evidence="1 2">
    <name type="scientific">Scutellospora calospora</name>
    <dbReference type="NCBI Taxonomy" id="85575"/>
    <lineage>
        <taxon>Eukaryota</taxon>
        <taxon>Fungi</taxon>
        <taxon>Fungi incertae sedis</taxon>
        <taxon>Mucoromycota</taxon>
        <taxon>Glomeromycotina</taxon>
        <taxon>Glomeromycetes</taxon>
        <taxon>Diversisporales</taxon>
        <taxon>Gigasporaceae</taxon>
        <taxon>Scutellospora</taxon>
    </lineage>
</organism>
<accession>A0ACA9KGD4</accession>
<dbReference type="Proteomes" id="UP000789860">
    <property type="component" value="Unassembled WGS sequence"/>
</dbReference>
<evidence type="ECO:0000313" key="1">
    <source>
        <dbReference type="EMBL" id="CAG8472347.1"/>
    </source>
</evidence>
<protein>
    <submittedName>
        <fullName evidence="1">1208_t:CDS:1</fullName>
    </submittedName>
</protein>